<organism evidence="2 3">
    <name type="scientific">Novosphingobium album</name>
    <name type="common">ex Liu et al. 2023</name>
    <dbReference type="NCBI Taxonomy" id="3031130"/>
    <lineage>
        <taxon>Bacteria</taxon>
        <taxon>Pseudomonadati</taxon>
        <taxon>Pseudomonadota</taxon>
        <taxon>Alphaproteobacteria</taxon>
        <taxon>Sphingomonadales</taxon>
        <taxon>Sphingomonadaceae</taxon>
        <taxon>Novosphingobium</taxon>
    </lineage>
</organism>
<reference evidence="2 3" key="1">
    <citation type="submission" date="2023-03" db="EMBL/GenBank/DDBJ databases">
        <title>NovoSphingobium album sp. nov. isolated from polycyclic aromatic hydrocarbons- and heavy-metal polluted soil.</title>
        <authorList>
            <person name="Liu Z."/>
            <person name="Wang K."/>
        </authorList>
    </citation>
    <scope>NUCLEOTIDE SEQUENCE [LARGE SCALE GENOMIC DNA]</scope>
    <source>
        <strain evidence="2 3">H3SJ31-1</strain>
    </source>
</reference>
<accession>A0ABT5WUW0</accession>
<evidence type="ECO:0000313" key="3">
    <source>
        <dbReference type="Proteomes" id="UP001216253"/>
    </source>
</evidence>
<evidence type="ECO:0000256" key="1">
    <source>
        <dbReference type="SAM" id="MobiDB-lite"/>
    </source>
</evidence>
<gene>
    <name evidence="2" type="ORF">PYV00_18515</name>
</gene>
<comment type="caution">
    <text evidence="2">The sequence shown here is derived from an EMBL/GenBank/DDBJ whole genome shotgun (WGS) entry which is preliminary data.</text>
</comment>
<feature type="compositionally biased region" description="Basic and acidic residues" evidence="1">
    <location>
        <begin position="336"/>
        <end position="349"/>
    </location>
</feature>
<sequence>MLLRAGDQLTLNTVLRLLDRDTMAMGQLRKAWRKLHPALSASVLDDSEVTKWLRRDIAAHRLSAVLLSEAGTPIELATLPDAHSSVMHVPLGDCTLLISPKGQLPRQFARFHDNPTAIARLERLNDRQSVCKQMDRQANRLPRTLGTPLQGAPLRRQVAHGLATGACDAAVLTDPRGISQVAARKDAPVGIGQMSAAEKVAEAVSLSTNHLTGAMRSAIQDLISPENLAVFAGTLIAVALAQLNPVSAALVDGTLVILAWASAGIAGVRAVGDLVKATAKAMDAASDTELDEAAQLYAAVFVTLGAGVLQALMTRSMARRGNTAKRSATERPAASKPEKRKPAPDKTGEPPEQPKAPTPSQVLASAKAALSKRGVPKETLDLLKNEKQIKAFEQTLDEIDALDRKSLPGKENIFYSGMAHGKPAWMAARKMAEQKGMNWITSATGGVLDKYRASVPPKAMDYLDALVSKKLAQSVKGPVTVLGDVRSMNLEGIFYKHELPALLDNPNVPAESKAQLQMIKQVLDSRAKAAEAAKSLGKAPPFNPLF</sequence>
<dbReference type="EMBL" id="JARESE010000062">
    <property type="protein sequence ID" value="MDE8653694.1"/>
    <property type="molecule type" value="Genomic_DNA"/>
</dbReference>
<dbReference type="Proteomes" id="UP001216253">
    <property type="component" value="Unassembled WGS sequence"/>
</dbReference>
<dbReference type="RefSeq" id="WP_275229777.1">
    <property type="nucleotide sequence ID" value="NZ_JARESE010000062.1"/>
</dbReference>
<name>A0ABT5WUW0_9SPHN</name>
<feature type="region of interest" description="Disordered" evidence="1">
    <location>
        <begin position="319"/>
        <end position="370"/>
    </location>
</feature>
<proteinExistence type="predicted"/>
<evidence type="ECO:0000313" key="2">
    <source>
        <dbReference type="EMBL" id="MDE8653694.1"/>
    </source>
</evidence>
<protein>
    <submittedName>
        <fullName evidence="2">Uncharacterized protein</fullName>
    </submittedName>
</protein>
<keyword evidence="3" id="KW-1185">Reference proteome</keyword>